<gene>
    <name evidence="1" type="ORF">INP94_08065</name>
</gene>
<evidence type="ECO:0000313" key="2">
    <source>
        <dbReference type="Proteomes" id="UP000595009"/>
    </source>
</evidence>
<reference evidence="1 2" key="1">
    <citation type="submission" date="2020-10" db="EMBL/GenBank/DDBJ databases">
        <title>Genomic diversity and antimicrobial resistance of Haemophilus colonising the airways of young children with cystic fibrosis.</title>
        <authorList>
            <person name="Watts S.C."/>
            <person name="Judd L.M."/>
            <person name="Carzino R."/>
            <person name="Ranganathan S."/>
            <person name="Holt K.E."/>
        </authorList>
    </citation>
    <scope>NUCLEOTIDE SEQUENCE [LARGE SCALE GENOMIC DNA]</scope>
    <source>
        <strain evidence="1 2">M1C137_2</strain>
    </source>
</reference>
<protein>
    <submittedName>
        <fullName evidence="1">Uncharacterized protein</fullName>
    </submittedName>
</protein>
<dbReference type="AlphaFoldDB" id="A0A7M1NZN4"/>
<organism evidence="1 2">
    <name type="scientific">Haemophilus parainfluenzae</name>
    <dbReference type="NCBI Taxonomy" id="729"/>
    <lineage>
        <taxon>Bacteria</taxon>
        <taxon>Pseudomonadati</taxon>
        <taxon>Pseudomonadota</taxon>
        <taxon>Gammaproteobacteria</taxon>
        <taxon>Pasteurellales</taxon>
        <taxon>Pasteurellaceae</taxon>
        <taxon>Haemophilus</taxon>
    </lineage>
</organism>
<evidence type="ECO:0000313" key="1">
    <source>
        <dbReference type="EMBL" id="QOR18358.1"/>
    </source>
</evidence>
<dbReference type="EMBL" id="CP063120">
    <property type="protein sequence ID" value="QOR18358.1"/>
    <property type="molecule type" value="Genomic_DNA"/>
</dbReference>
<accession>A0A7M1NZN4</accession>
<sequence length="153" mass="17345">MELGKTTESEVKEMYSTTLNGVNIYTDGNQYYIDTKEIDFDGLKSAEVIFDKQGVLVAVLSTLVESDPMNHGRFSHIYGILNNKYKLVKKETPFVGDQIATFKDGDTEITLSAPHMGHFKVHLNYIRNELMENYKKRSSENKKAKDKNDAAAL</sequence>
<dbReference type="Proteomes" id="UP000595009">
    <property type="component" value="Chromosome"/>
</dbReference>
<proteinExistence type="predicted"/>
<name>A0A7M1NZN4_HAEPA</name>